<feature type="region of interest" description="Disordered" evidence="1">
    <location>
        <begin position="361"/>
        <end position="394"/>
    </location>
</feature>
<gene>
    <name evidence="5" type="ORF">NVS88_11245</name>
</gene>
<evidence type="ECO:0000313" key="6">
    <source>
        <dbReference type="Proteomes" id="UP001152755"/>
    </source>
</evidence>
<dbReference type="InterPro" id="IPR003399">
    <property type="entry name" value="Mce/MlaD"/>
</dbReference>
<feature type="domain" description="Mammalian cell entry C-terminal" evidence="4">
    <location>
        <begin position="131"/>
        <end position="290"/>
    </location>
</feature>
<dbReference type="InterPro" id="IPR005693">
    <property type="entry name" value="Mce"/>
</dbReference>
<dbReference type="Pfam" id="PF11887">
    <property type="entry name" value="Mce4_CUP1"/>
    <property type="match status" value="1"/>
</dbReference>
<dbReference type="InterPro" id="IPR024516">
    <property type="entry name" value="Mce_C"/>
</dbReference>
<comment type="caution">
    <text evidence="5">The sequence shown here is derived from an EMBL/GenBank/DDBJ whole genome shotgun (WGS) entry which is preliminary data.</text>
</comment>
<dbReference type="Proteomes" id="UP001152755">
    <property type="component" value="Unassembled WGS sequence"/>
</dbReference>
<dbReference type="Pfam" id="PF02470">
    <property type="entry name" value="MlaD"/>
    <property type="match status" value="1"/>
</dbReference>
<organism evidence="5 6">
    <name type="scientific">Speluncibacter jeojiensis</name>
    <dbReference type="NCBI Taxonomy" id="2710754"/>
    <lineage>
        <taxon>Bacteria</taxon>
        <taxon>Bacillati</taxon>
        <taxon>Actinomycetota</taxon>
        <taxon>Actinomycetes</taxon>
        <taxon>Mycobacteriales</taxon>
        <taxon>Speluncibacteraceae</taxon>
        <taxon>Speluncibacter</taxon>
    </lineage>
</organism>
<feature type="chain" id="PRO_5040867736" evidence="2">
    <location>
        <begin position="26"/>
        <end position="394"/>
    </location>
</feature>
<feature type="signal peptide" evidence="2">
    <location>
        <begin position="1"/>
        <end position="25"/>
    </location>
</feature>
<evidence type="ECO:0000256" key="1">
    <source>
        <dbReference type="SAM" id="MobiDB-lite"/>
    </source>
</evidence>
<dbReference type="PANTHER" id="PTHR33371">
    <property type="entry name" value="INTERMEMBRANE PHOSPHOLIPID TRANSPORT SYSTEM BINDING PROTEIN MLAD-RELATED"/>
    <property type="match status" value="1"/>
</dbReference>
<dbReference type="NCBIfam" id="TIGR00996">
    <property type="entry name" value="Mtu_fam_mce"/>
    <property type="match status" value="1"/>
</dbReference>
<keyword evidence="6" id="KW-1185">Reference proteome</keyword>
<dbReference type="InterPro" id="IPR052336">
    <property type="entry name" value="MlaD_Phospholipid_Transporter"/>
</dbReference>
<dbReference type="PANTHER" id="PTHR33371:SF15">
    <property type="entry name" value="LIPOPROTEIN LPRN"/>
    <property type="match status" value="1"/>
</dbReference>
<evidence type="ECO:0000259" key="4">
    <source>
        <dbReference type="Pfam" id="PF11887"/>
    </source>
</evidence>
<proteinExistence type="predicted"/>
<evidence type="ECO:0000313" key="5">
    <source>
        <dbReference type="EMBL" id="MDG3015126.1"/>
    </source>
</evidence>
<dbReference type="RefSeq" id="WP_277833731.1">
    <property type="nucleotide sequence ID" value="NZ_JAAIVF010000005.1"/>
</dbReference>
<evidence type="ECO:0000259" key="3">
    <source>
        <dbReference type="Pfam" id="PF02470"/>
    </source>
</evidence>
<reference evidence="5" key="1">
    <citation type="submission" date="2022-08" db="EMBL/GenBank/DDBJ databases">
        <title>Genome analysis of Corynebacteriales strain.</title>
        <authorList>
            <person name="Lee S.D."/>
        </authorList>
    </citation>
    <scope>NUCLEOTIDE SEQUENCE</scope>
    <source>
        <strain evidence="5">D3-21</strain>
    </source>
</reference>
<name>A0A9X4RHI4_9ACTN</name>
<dbReference type="EMBL" id="JANRHA010000006">
    <property type="protein sequence ID" value="MDG3015126.1"/>
    <property type="molecule type" value="Genomic_DNA"/>
</dbReference>
<evidence type="ECO:0000256" key="2">
    <source>
        <dbReference type="SAM" id="SignalP"/>
    </source>
</evidence>
<dbReference type="PROSITE" id="PS51257">
    <property type="entry name" value="PROKAR_LIPOPROTEIN"/>
    <property type="match status" value="1"/>
</dbReference>
<feature type="domain" description="Mce/MlaD" evidence="3">
    <location>
        <begin position="49"/>
        <end position="123"/>
    </location>
</feature>
<protein>
    <submittedName>
        <fullName evidence="5">MCE family protein</fullName>
    </submittedName>
</protein>
<accession>A0A9X4RHI4</accession>
<keyword evidence="2" id="KW-0732">Signal</keyword>
<sequence length="394" mass="40604">MKSAFAKGRRIALCAAAVASTLAISACNWNGLNSLPMPGTQGTGDGSFTVTAVMPSVGTLTQNSPVKIHDVTVGSIRDITLDKNWHAVVKVSLNPGTQLPGNATAMVGQASLLGSQYLELAPPVGIAPQGTLKGGDLIPLNRSTAAPTTEQTLSSLSVVLNGGGIAQIHDITTELNAALDGNQGSIRDLLPQLNNIVGSLDRQRGQIVAAMDGLNRLGGTVAQQNNVLDKALTDLAPATDVLAQQKKNLSDALDSLGNFSGLANQVLTQSRSDLEANIKNLGPILDSLANAGNGLVNSLSVIFTFPFPMHVLFNALKGDYTNLYETADLTVNRIQKSMFMGTPLAANLGGMDGIMGAFGGASGQKGNPFEPNDPTAAKPGQQDNYGPPATGAGK</sequence>
<dbReference type="AlphaFoldDB" id="A0A9X4RHI4"/>
<dbReference type="GO" id="GO:0005576">
    <property type="term" value="C:extracellular region"/>
    <property type="evidence" value="ECO:0007669"/>
    <property type="project" value="TreeGrafter"/>
</dbReference>